<protein>
    <recommendedName>
        <fullName evidence="3">Integrase catalytic domain-containing protein</fullName>
    </recommendedName>
</protein>
<feature type="domain" description="Integrase catalytic" evidence="3">
    <location>
        <begin position="191"/>
        <end position="310"/>
    </location>
</feature>
<feature type="non-terminal residue" evidence="4">
    <location>
        <position position="310"/>
    </location>
</feature>
<dbReference type="OrthoDB" id="4330255at2"/>
<dbReference type="InterPro" id="IPR025948">
    <property type="entry name" value="HTH-like_dom"/>
</dbReference>
<dbReference type="InterPro" id="IPR001584">
    <property type="entry name" value="Integrase_cat-core"/>
</dbReference>
<evidence type="ECO:0000313" key="4">
    <source>
        <dbReference type="EMBL" id="TJZ97048.1"/>
    </source>
</evidence>
<dbReference type="PROSITE" id="PS50994">
    <property type="entry name" value="INTEGRASE"/>
    <property type="match status" value="1"/>
</dbReference>
<dbReference type="Proteomes" id="UP000305778">
    <property type="component" value="Unassembled WGS sequence"/>
</dbReference>
<feature type="compositionally biased region" description="Basic and acidic residues" evidence="2">
    <location>
        <begin position="11"/>
        <end position="21"/>
    </location>
</feature>
<dbReference type="GO" id="GO:0003676">
    <property type="term" value="F:nucleic acid binding"/>
    <property type="evidence" value="ECO:0007669"/>
    <property type="project" value="InterPro"/>
</dbReference>
<comment type="caution">
    <text evidence="4">The sequence shown here is derived from an EMBL/GenBank/DDBJ whole genome shotgun (WGS) entry which is preliminary data.</text>
</comment>
<dbReference type="InterPro" id="IPR036397">
    <property type="entry name" value="RNaseH_sf"/>
</dbReference>
<dbReference type="PANTHER" id="PTHR46889:SF4">
    <property type="entry name" value="TRANSPOSASE INSO FOR INSERTION SEQUENCE ELEMENT IS911B-RELATED"/>
    <property type="match status" value="1"/>
</dbReference>
<dbReference type="Pfam" id="PF00665">
    <property type="entry name" value="rve"/>
    <property type="match status" value="1"/>
</dbReference>
<evidence type="ECO:0000256" key="1">
    <source>
        <dbReference type="ARBA" id="ARBA00002286"/>
    </source>
</evidence>
<dbReference type="InterPro" id="IPR050900">
    <property type="entry name" value="Transposase_IS3/IS150/IS904"/>
</dbReference>
<keyword evidence="5" id="KW-1185">Reference proteome</keyword>
<dbReference type="InterPro" id="IPR012337">
    <property type="entry name" value="RNaseH-like_sf"/>
</dbReference>
<reference evidence="4 5" key="1">
    <citation type="submission" date="2019-04" db="EMBL/GenBank/DDBJ databases">
        <title>Streptomyces oryziradicis sp. nov., a novel actinomycete isolated from rhizosphere soil of rice (Oryza sativa L.).</title>
        <authorList>
            <person name="Li C."/>
        </authorList>
    </citation>
    <scope>NUCLEOTIDE SEQUENCE [LARGE SCALE GENOMIC DNA]</scope>
    <source>
        <strain evidence="4 5">NEAU-C40</strain>
    </source>
</reference>
<feature type="compositionally biased region" description="Basic and acidic residues" evidence="2">
    <location>
        <begin position="49"/>
        <end position="59"/>
    </location>
</feature>
<dbReference type="EMBL" id="SUMC01000151">
    <property type="protein sequence ID" value="TJZ97048.1"/>
    <property type="molecule type" value="Genomic_DNA"/>
</dbReference>
<comment type="function">
    <text evidence="1">Involved in the transposition of the insertion sequence.</text>
</comment>
<evidence type="ECO:0000259" key="3">
    <source>
        <dbReference type="PROSITE" id="PS50994"/>
    </source>
</evidence>
<dbReference type="Pfam" id="PF13276">
    <property type="entry name" value="HTH_21"/>
    <property type="match status" value="1"/>
</dbReference>
<evidence type="ECO:0000313" key="5">
    <source>
        <dbReference type="Proteomes" id="UP000305778"/>
    </source>
</evidence>
<dbReference type="GO" id="GO:0015074">
    <property type="term" value="P:DNA integration"/>
    <property type="evidence" value="ECO:0007669"/>
    <property type="project" value="InterPro"/>
</dbReference>
<organism evidence="4 5">
    <name type="scientific">Actinacidiphila oryziradicis</name>
    <dbReference type="NCBI Taxonomy" id="2571141"/>
    <lineage>
        <taxon>Bacteria</taxon>
        <taxon>Bacillati</taxon>
        <taxon>Actinomycetota</taxon>
        <taxon>Actinomycetes</taxon>
        <taxon>Kitasatosporales</taxon>
        <taxon>Streptomycetaceae</taxon>
        <taxon>Actinacidiphila</taxon>
    </lineage>
</organism>
<sequence>MRPRQHGGADALRRVPEDDHGPVVPGRVGPGTGPVPAARPVQGWGQPERVCEARSDRAAGEPWNPAPSRAGVLPGLSRDRSGGLSDGVQHRAPGDQERCPAIVQSAYGRTYTGRAALAERIKHFFEASGGTYGSPRITLDLWAEDWKVSVNTVAEIMAELGLYGREPKKRRSLTRRGKRPAARDLVWRHFDAVAPNLLWVGDMTEIDTGEGKLYLATVIDLFSRRLLGYAMGDRHDAALVSASLRMAAATRGGSVDGVIFHSDRGSEGGFNWSSQHLNRVEDVVAQGRARAAILAGRPPLRSPGRPPVNQ</sequence>
<proteinExistence type="predicted"/>
<dbReference type="SUPFAM" id="SSF53098">
    <property type="entry name" value="Ribonuclease H-like"/>
    <property type="match status" value="1"/>
</dbReference>
<gene>
    <name evidence="4" type="ORF">FCI23_50260</name>
</gene>
<name>A0A4V5MWR7_9ACTN</name>
<dbReference type="PANTHER" id="PTHR46889">
    <property type="entry name" value="TRANSPOSASE INSF FOR INSERTION SEQUENCE IS3B-RELATED"/>
    <property type="match status" value="1"/>
</dbReference>
<evidence type="ECO:0000256" key="2">
    <source>
        <dbReference type="SAM" id="MobiDB-lite"/>
    </source>
</evidence>
<dbReference type="AlphaFoldDB" id="A0A4V5MWR7"/>
<accession>A0A4V5MWR7</accession>
<dbReference type="Gene3D" id="3.30.420.10">
    <property type="entry name" value="Ribonuclease H-like superfamily/Ribonuclease H"/>
    <property type="match status" value="1"/>
</dbReference>
<feature type="region of interest" description="Disordered" evidence="2">
    <location>
        <begin position="1"/>
        <end position="96"/>
    </location>
</feature>